<protein>
    <recommendedName>
        <fullName evidence="6">Thioredoxin domain-containing protein</fullName>
    </recommendedName>
</protein>
<evidence type="ECO:0000259" key="6">
    <source>
        <dbReference type="PROSITE" id="PS51352"/>
    </source>
</evidence>
<dbReference type="Proteomes" id="UP001157974">
    <property type="component" value="Unassembled WGS sequence"/>
</dbReference>
<dbReference type="EMBL" id="JAMWBK010000006">
    <property type="protein sequence ID" value="KAJ8904103.1"/>
    <property type="molecule type" value="Genomic_DNA"/>
</dbReference>
<keyword evidence="4" id="KW-1015">Disulfide bond</keyword>
<dbReference type="InterPro" id="IPR017937">
    <property type="entry name" value="Thioredoxin_CS"/>
</dbReference>
<evidence type="ECO:0000313" key="8">
    <source>
        <dbReference type="EMBL" id="KAJ8904103.1"/>
    </source>
</evidence>
<gene>
    <name evidence="7" type="ORF">NDN08_000630</name>
    <name evidence="8" type="ORF">NDN08_000632</name>
</gene>
<evidence type="ECO:0000313" key="9">
    <source>
        <dbReference type="Proteomes" id="UP001157974"/>
    </source>
</evidence>
<evidence type="ECO:0000256" key="4">
    <source>
        <dbReference type="ARBA" id="ARBA00023157"/>
    </source>
</evidence>
<dbReference type="NCBIfam" id="TIGR01068">
    <property type="entry name" value="thioredoxin"/>
    <property type="match status" value="1"/>
</dbReference>
<feature type="domain" description="Thioredoxin" evidence="6">
    <location>
        <begin position="15"/>
        <end position="136"/>
    </location>
</feature>
<keyword evidence="5" id="KW-0676">Redox-active center</keyword>
<dbReference type="InterPro" id="IPR005746">
    <property type="entry name" value="Thioredoxin"/>
</dbReference>
<dbReference type="PROSITE" id="PS51352">
    <property type="entry name" value="THIOREDOXIN_2"/>
    <property type="match status" value="1"/>
</dbReference>
<sequence length="136" mass="15089">MVAFVNVVGGGSVKRAVGKESRRGSLVAMKAVRSLKDVDFEESVLNSDKPVLVDFYAKWCGPCKLISPLVDWAGAEYKDNLQVFKVNVDEEPEYVSKFQVNALPHLVLFEKGEDVMHVTGLVKKGKLADQLEEHIL</sequence>
<proteinExistence type="predicted"/>
<dbReference type="Pfam" id="PF00085">
    <property type="entry name" value="Thioredoxin"/>
    <property type="match status" value="1"/>
</dbReference>
<dbReference type="PANTHER" id="PTHR45663">
    <property type="entry name" value="GEO12009P1"/>
    <property type="match status" value="1"/>
</dbReference>
<dbReference type="EMBL" id="JAMWBK010000006">
    <property type="protein sequence ID" value="KAJ8904101.1"/>
    <property type="molecule type" value="Genomic_DNA"/>
</dbReference>
<dbReference type="InterPro" id="IPR013766">
    <property type="entry name" value="Thioredoxin_domain"/>
</dbReference>
<dbReference type="CDD" id="cd02947">
    <property type="entry name" value="TRX_family"/>
    <property type="match status" value="1"/>
</dbReference>
<keyword evidence="3" id="KW-0249">Electron transport</keyword>
<dbReference type="GO" id="GO:0015035">
    <property type="term" value="F:protein-disulfide reductase activity"/>
    <property type="evidence" value="ECO:0007669"/>
    <property type="project" value="InterPro"/>
</dbReference>
<dbReference type="Gene3D" id="3.40.30.10">
    <property type="entry name" value="Glutaredoxin"/>
    <property type="match status" value="1"/>
</dbReference>
<evidence type="ECO:0000256" key="2">
    <source>
        <dbReference type="ARBA" id="ARBA00022448"/>
    </source>
</evidence>
<dbReference type="PRINTS" id="PR00421">
    <property type="entry name" value="THIOREDOXIN"/>
</dbReference>
<dbReference type="GO" id="GO:0005737">
    <property type="term" value="C:cytoplasm"/>
    <property type="evidence" value="ECO:0007669"/>
    <property type="project" value="TreeGrafter"/>
</dbReference>
<dbReference type="PANTHER" id="PTHR45663:SF11">
    <property type="entry name" value="GEO12009P1"/>
    <property type="match status" value="1"/>
</dbReference>
<evidence type="ECO:0000256" key="5">
    <source>
        <dbReference type="ARBA" id="ARBA00023284"/>
    </source>
</evidence>
<reference evidence="8 9" key="1">
    <citation type="journal article" date="2023" name="Nat. Commun.">
        <title>Origin of minicircular mitochondrial genomes in red algae.</title>
        <authorList>
            <person name="Lee Y."/>
            <person name="Cho C.H."/>
            <person name="Lee Y.M."/>
            <person name="Park S.I."/>
            <person name="Yang J.H."/>
            <person name="West J.A."/>
            <person name="Bhattacharya D."/>
            <person name="Yoon H.S."/>
        </authorList>
    </citation>
    <scope>NUCLEOTIDE SEQUENCE [LARGE SCALE GENOMIC DNA]</scope>
    <source>
        <strain evidence="8 9">CCMP1338</strain>
        <tissue evidence="8">Whole cell</tissue>
    </source>
</reference>
<comment type="caution">
    <text evidence="8">The sequence shown here is derived from an EMBL/GenBank/DDBJ whole genome shotgun (WGS) entry which is preliminary data.</text>
</comment>
<keyword evidence="9" id="KW-1185">Reference proteome</keyword>
<dbReference type="PROSITE" id="PS00194">
    <property type="entry name" value="THIOREDOXIN_1"/>
    <property type="match status" value="1"/>
</dbReference>
<dbReference type="AlphaFoldDB" id="A0AAV8USS0"/>
<evidence type="ECO:0000256" key="1">
    <source>
        <dbReference type="ARBA" id="ARBA00003318"/>
    </source>
</evidence>
<dbReference type="SUPFAM" id="SSF52833">
    <property type="entry name" value="Thioredoxin-like"/>
    <property type="match status" value="1"/>
</dbReference>
<name>A0AAV8USS0_9RHOD</name>
<dbReference type="InterPro" id="IPR036249">
    <property type="entry name" value="Thioredoxin-like_sf"/>
</dbReference>
<organism evidence="8 9">
    <name type="scientific">Rhodosorus marinus</name>
    <dbReference type="NCBI Taxonomy" id="101924"/>
    <lineage>
        <taxon>Eukaryota</taxon>
        <taxon>Rhodophyta</taxon>
        <taxon>Stylonematophyceae</taxon>
        <taxon>Stylonematales</taxon>
        <taxon>Stylonemataceae</taxon>
        <taxon>Rhodosorus</taxon>
    </lineage>
</organism>
<accession>A0AAV8USS0</accession>
<keyword evidence="2" id="KW-0813">Transport</keyword>
<evidence type="ECO:0000256" key="3">
    <source>
        <dbReference type="ARBA" id="ARBA00022982"/>
    </source>
</evidence>
<comment type="function">
    <text evidence="1">Participates in various redox reactions through the reversible oxidation of its active center dithiol to a disulfide and catalyzes dithiol-disulfide exchange reactions.</text>
</comment>
<dbReference type="FunFam" id="3.40.30.10:FF:000001">
    <property type="entry name" value="Thioredoxin"/>
    <property type="match status" value="1"/>
</dbReference>
<evidence type="ECO:0000313" key="7">
    <source>
        <dbReference type="EMBL" id="KAJ8904101.1"/>
    </source>
</evidence>